<gene>
    <name evidence="1" type="ORF">RGE70_13800</name>
</gene>
<dbReference type="RefSeq" id="WP_310472018.1">
    <property type="nucleotide sequence ID" value="NZ_CP136522.1"/>
</dbReference>
<dbReference type="EMBL" id="CP136522">
    <property type="protein sequence ID" value="WOT04387.1"/>
    <property type="molecule type" value="Genomic_DNA"/>
</dbReference>
<evidence type="ECO:0000313" key="1">
    <source>
        <dbReference type="EMBL" id="WOT04387.1"/>
    </source>
</evidence>
<keyword evidence="2" id="KW-1185">Reference proteome</keyword>
<proteinExistence type="predicted"/>
<dbReference type="Proteomes" id="UP001529491">
    <property type="component" value="Chromosome"/>
</dbReference>
<evidence type="ECO:0000313" key="2">
    <source>
        <dbReference type="Proteomes" id="UP001529491"/>
    </source>
</evidence>
<reference evidence="1 2" key="1">
    <citation type="submission" date="2023-10" db="EMBL/GenBank/DDBJ databases">
        <title>Complete genome sequence of Shewanella sp. DAU334.</title>
        <authorList>
            <person name="Lee Y.-S."/>
            <person name="Jeong H.-R."/>
            <person name="Hwang E.-J."/>
            <person name="Choi Y.-L."/>
            <person name="Kim G.-D."/>
        </authorList>
    </citation>
    <scope>NUCLEOTIDE SEQUENCE [LARGE SCALE GENOMIC DNA]</scope>
    <source>
        <strain evidence="1 2">DAU334</strain>
    </source>
</reference>
<accession>A0ABZ0JVQ9</accession>
<protein>
    <submittedName>
        <fullName evidence="1">Uncharacterized protein</fullName>
    </submittedName>
</protein>
<name>A0ABZ0JVQ9_9GAMM</name>
<organism evidence="1 2">
    <name type="scientific">Shewanella youngdeokensis</name>
    <dbReference type="NCBI Taxonomy" id="2999068"/>
    <lineage>
        <taxon>Bacteria</taxon>
        <taxon>Pseudomonadati</taxon>
        <taxon>Pseudomonadota</taxon>
        <taxon>Gammaproteobacteria</taxon>
        <taxon>Alteromonadales</taxon>
        <taxon>Shewanellaceae</taxon>
        <taxon>Shewanella</taxon>
    </lineage>
</organism>
<sequence length="92" mass="10205">METCIRLDSINIPADISALAGKTFTFPVNPEDGYIDGSVYFFAAHNPVDVTKITFGECENGKLPVTFETNWVLEFEMTGFENFNTTVVSSIE</sequence>